<proteinExistence type="predicted"/>
<evidence type="ECO:0000259" key="1">
    <source>
        <dbReference type="PROSITE" id="PS51644"/>
    </source>
</evidence>
<dbReference type="EMBL" id="HBUF01562441">
    <property type="protein sequence ID" value="CAG6762994.1"/>
    <property type="molecule type" value="Transcribed_RNA"/>
</dbReference>
<name>A0A8D9AAY4_9HEMI</name>
<dbReference type="CDD" id="cd09972">
    <property type="entry name" value="LOTUS_TDRD_OSKAR"/>
    <property type="match status" value="1"/>
</dbReference>
<sequence>MSRVPSCKMDETDKKLIVSALRATIVSQKDGVELRRLNSDYRELEGEDIPYKALGFPSVEAYIRSLTNDFTIVPKQGALFVVAKKNDTLAHIQDLIRGQSTKKKVKAHVQVISRQIWLLQLQQSGIQETQSHLTQSLGWW</sequence>
<dbReference type="InterPro" id="IPR041966">
    <property type="entry name" value="LOTUS-like"/>
</dbReference>
<dbReference type="InterPro" id="IPR025605">
    <property type="entry name" value="OST-HTH/LOTUS_dom"/>
</dbReference>
<organism evidence="2">
    <name type="scientific">Cacopsylla melanoneura</name>
    <dbReference type="NCBI Taxonomy" id="428564"/>
    <lineage>
        <taxon>Eukaryota</taxon>
        <taxon>Metazoa</taxon>
        <taxon>Ecdysozoa</taxon>
        <taxon>Arthropoda</taxon>
        <taxon>Hexapoda</taxon>
        <taxon>Insecta</taxon>
        <taxon>Pterygota</taxon>
        <taxon>Neoptera</taxon>
        <taxon>Paraneoptera</taxon>
        <taxon>Hemiptera</taxon>
        <taxon>Sternorrhyncha</taxon>
        <taxon>Psylloidea</taxon>
        <taxon>Psyllidae</taxon>
        <taxon>Psyllinae</taxon>
        <taxon>Cacopsylla</taxon>
    </lineage>
</organism>
<dbReference type="AlphaFoldDB" id="A0A8D9AAY4"/>
<accession>A0A8D9AAY4</accession>
<reference evidence="2" key="1">
    <citation type="submission" date="2021-05" db="EMBL/GenBank/DDBJ databases">
        <authorList>
            <person name="Alioto T."/>
            <person name="Alioto T."/>
            <person name="Gomez Garrido J."/>
        </authorList>
    </citation>
    <scope>NUCLEOTIDE SEQUENCE</scope>
</reference>
<feature type="domain" description="HTH OST-type" evidence="1">
    <location>
        <begin position="13"/>
        <end position="86"/>
    </location>
</feature>
<dbReference type="PROSITE" id="PS51644">
    <property type="entry name" value="HTH_OST"/>
    <property type="match status" value="1"/>
</dbReference>
<protein>
    <submittedName>
        <fullName evidence="2">Tudor domain-containing protein 7</fullName>
    </submittedName>
</protein>
<evidence type="ECO:0000313" key="2">
    <source>
        <dbReference type="EMBL" id="CAG6762994.1"/>
    </source>
</evidence>
<dbReference type="Gene3D" id="3.30.420.610">
    <property type="entry name" value="LOTUS domain-like"/>
    <property type="match status" value="1"/>
</dbReference>
<dbReference type="Pfam" id="PF12872">
    <property type="entry name" value="OST-HTH"/>
    <property type="match status" value="1"/>
</dbReference>